<sequence length="392" mass="41379">MTRHDPLNAYVAHGDVELQRTAEGPLADRTFALKDFFDLAGVPTGAGSPHWLASHETPTVSTPCVDLLLDAGAYLKGKTHTDEMAWSLNGENHHYGTPVNPAAPGRIPGGSSSGSAAVVAGRDVDFAIGSDTGGSVRLPASYCGIIGIRTTHGRIPITGAVPLAPSYDTLGWFARDAELFAQIGEVLLGPPPRGQLPRRLIYAEDLFSAAGREVGEALHEGLDRLSSFYAPAVKVTLAADGLGPWRNAFRLIQSAEAWAAHGEWIAKVQPEFGPGVRERFAAAAKLDQNEVNAALALREDIRKRMDDILGDDGLLVLPTGPGIAPRLATPEPELDAFRARALELLCPAGHAGLPQISLPLGTLDGCPVGLSVMAPRGRDEALLELAKTVMAD</sequence>
<dbReference type="Gene3D" id="3.90.1300.10">
    <property type="entry name" value="Amidase signature (AS) domain"/>
    <property type="match status" value="1"/>
</dbReference>
<dbReference type="EMBL" id="BMCT01000008">
    <property type="protein sequence ID" value="GGF80918.1"/>
    <property type="molecule type" value="Genomic_DNA"/>
</dbReference>
<dbReference type="SUPFAM" id="SSF75304">
    <property type="entry name" value="Amidase signature (AS) enzymes"/>
    <property type="match status" value="1"/>
</dbReference>
<reference evidence="2" key="2">
    <citation type="submission" date="2020-09" db="EMBL/GenBank/DDBJ databases">
        <authorList>
            <person name="Sun Q."/>
            <person name="Sedlacek I."/>
        </authorList>
    </citation>
    <scope>NUCLEOTIDE SEQUENCE</scope>
    <source>
        <strain evidence="2">CCM 7897</strain>
    </source>
</reference>
<reference evidence="2" key="1">
    <citation type="journal article" date="2014" name="Int. J. Syst. Evol. Microbiol.">
        <title>Complete genome sequence of Corynebacterium casei LMG S-19264T (=DSM 44701T), isolated from a smear-ripened cheese.</title>
        <authorList>
            <consortium name="US DOE Joint Genome Institute (JGI-PGF)"/>
            <person name="Walter F."/>
            <person name="Albersmeier A."/>
            <person name="Kalinowski J."/>
            <person name="Ruckert C."/>
        </authorList>
    </citation>
    <scope>NUCLEOTIDE SEQUENCE</scope>
    <source>
        <strain evidence="2">CCM 7897</strain>
    </source>
</reference>
<dbReference type="RefSeq" id="WP_188583046.1">
    <property type="nucleotide sequence ID" value="NZ_BMCT01000008.1"/>
</dbReference>
<protein>
    <submittedName>
        <fullName evidence="2">Amidase</fullName>
    </submittedName>
</protein>
<proteinExistence type="predicted"/>
<dbReference type="Pfam" id="PF01425">
    <property type="entry name" value="Amidase"/>
    <property type="match status" value="1"/>
</dbReference>
<name>A0A917CA19_9HYPH</name>
<evidence type="ECO:0000259" key="1">
    <source>
        <dbReference type="Pfam" id="PF01425"/>
    </source>
</evidence>
<keyword evidence="3" id="KW-1185">Reference proteome</keyword>
<evidence type="ECO:0000313" key="3">
    <source>
        <dbReference type="Proteomes" id="UP000606044"/>
    </source>
</evidence>
<organism evidence="2 3">
    <name type="scientific">Azorhizobium oxalatiphilum</name>
    <dbReference type="NCBI Taxonomy" id="980631"/>
    <lineage>
        <taxon>Bacteria</taxon>
        <taxon>Pseudomonadati</taxon>
        <taxon>Pseudomonadota</taxon>
        <taxon>Alphaproteobacteria</taxon>
        <taxon>Hyphomicrobiales</taxon>
        <taxon>Xanthobacteraceae</taxon>
        <taxon>Azorhizobium</taxon>
    </lineage>
</organism>
<dbReference type="AlphaFoldDB" id="A0A917CA19"/>
<dbReference type="PANTHER" id="PTHR46310:SF7">
    <property type="entry name" value="AMIDASE 1"/>
    <property type="match status" value="1"/>
</dbReference>
<dbReference type="InterPro" id="IPR036928">
    <property type="entry name" value="AS_sf"/>
</dbReference>
<gene>
    <name evidence="2" type="ORF">GCM10007301_46260</name>
</gene>
<dbReference type="NCBIfam" id="NF006169">
    <property type="entry name" value="PRK08310.1"/>
    <property type="match status" value="1"/>
</dbReference>
<accession>A0A917CA19</accession>
<comment type="caution">
    <text evidence="2">The sequence shown here is derived from an EMBL/GenBank/DDBJ whole genome shotgun (WGS) entry which is preliminary data.</text>
</comment>
<feature type="domain" description="Amidase" evidence="1">
    <location>
        <begin position="20"/>
        <end position="383"/>
    </location>
</feature>
<evidence type="ECO:0000313" key="2">
    <source>
        <dbReference type="EMBL" id="GGF80918.1"/>
    </source>
</evidence>
<dbReference type="Proteomes" id="UP000606044">
    <property type="component" value="Unassembled WGS sequence"/>
</dbReference>
<dbReference type="InterPro" id="IPR020556">
    <property type="entry name" value="Amidase_CS"/>
</dbReference>
<dbReference type="InterPro" id="IPR023631">
    <property type="entry name" value="Amidase_dom"/>
</dbReference>
<dbReference type="PROSITE" id="PS00571">
    <property type="entry name" value="AMIDASES"/>
    <property type="match status" value="1"/>
</dbReference>
<dbReference type="PANTHER" id="PTHR46310">
    <property type="entry name" value="AMIDASE 1"/>
    <property type="match status" value="1"/>
</dbReference>